<dbReference type="PANTHER" id="PTHR11893">
    <property type="entry name" value="INNEXIN"/>
    <property type="match status" value="1"/>
</dbReference>
<keyword evidence="4" id="KW-1003">Cell membrane</keyword>
<evidence type="ECO:0000313" key="14">
    <source>
        <dbReference type="Proteomes" id="UP000054359"/>
    </source>
</evidence>
<dbReference type="GO" id="GO:0005243">
    <property type="term" value="F:gap junction channel activity"/>
    <property type="evidence" value="ECO:0007669"/>
    <property type="project" value="TreeGrafter"/>
</dbReference>
<feature type="transmembrane region" description="Helical" evidence="12">
    <location>
        <begin position="73"/>
        <end position="95"/>
    </location>
</feature>
<keyword evidence="6" id="KW-0303">Gap junction</keyword>
<feature type="transmembrane region" description="Helical" evidence="12">
    <location>
        <begin position="153"/>
        <end position="177"/>
    </location>
</feature>
<proteinExistence type="inferred from homology"/>
<keyword evidence="3 12" id="KW-0813">Transport</keyword>
<feature type="transmembrane region" description="Helical" evidence="12">
    <location>
        <begin position="6"/>
        <end position="24"/>
    </location>
</feature>
<dbReference type="Proteomes" id="UP000054359">
    <property type="component" value="Unassembled WGS sequence"/>
</dbReference>
<evidence type="ECO:0000256" key="2">
    <source>
        <dbReference type="ARBA" id="ARBA00004651"/>
    </source>
</evidence>
<keyword evidence="5 12" id="KW-0812">Transmembrane</keyword>
<dbReference type="InterPro" id="IPR000990">
    <property type="entry name" value="Innexin"/>
</dbReference>
<name>A0A087TIQ4_STEMI</name>
<comment type="caution">
    <text evidence="12">Lacks conserved residue(s) required for the propagation of feature annotation.</text>
</comment>
<protein>
    <recommendedName>
        <fullName evidence="12">Innexin</fullName>
    </recommendedName>
</protein>
<comment type="similarity">
    <text evidence="12">Belongs to the pannexin family.</text>
</comment>
<sequence length="281" mass="32644">MWVNLFILVQAFIFYLPHLLWISYDMGYTGKLTSRARKYSSSEEKHVHQLELRDIAEYLLATKGKHTLYTSMYIIFEACNFAVASLQTLWLVNFFGVAGLAEDLPAEIDTWSEFWDFYFPDFGFCELRKLTPAVDVQFHTTCLLPLNTLYVKMFLILLVWYVLLTFLSGMVLIYRIAHLMPSFRKTSITFWAPLVDPSTMKDLLRETYSDWFFLSRLQKTVTDTDFAQLVREVSFMSSYNALDRKEADDNRSSLSNKNKSLNDSSSNVHYRVASPHGISAL</sequence>
<dbReference type="Pfam" id="PF00876">
    <property type="entry name" value="Innexin"/>
    <property type="match status" value="1"/>
</dbReference>
<reference evidence="13 14" key="1">
    <citation type="submission" date="2013-11" db="EMBL/GenBank/DDBJ databases">
        <title>Genome sequencing of Stegodyphus mimosarum.</title>
        <authorList>
            <person name="Bechsgaard J."/>
        </authorList>
    </citation>
    <scope>NUCLEOTIDE SEQUENCE [LARGE SCALE GENOMIC DNA]</scope>
</reference>
<keyword evidence="9 12" id="KW-0406">Ion transport</keyword>
<keyword evidence="7" id="KW-0965">Cell junction</keyword>
<dbReference type="OMA" id="SITFWAP"/>
<keyword evidence="10 12" id="KW-0472">Membrane</keyword>
<organism evidence="13 14">
    <name type="scientific">Stegodyphus mimosarum</name>
    <name type="common">African social velvet spider</name>
    <dbReference type="NCBI Taxonomy" id="407821"/>
    <lineage>
        <taxon>Eukaryota</taxon>
        <taxon>Metazoa</taxon>
        <taxon>Ecdysozoa</taxon>
        <taxon>Arthropoda</taxon>
        <taxon>Chelicerata</taxon>
        <taxon>Arachnida</taxon>
        <taxon>Araneae</taxon>
        <taxon>Araneomorphae</taxon>
        <taxon>Entelegynae</taxon>
        <taxon>Eresoidea</taxon>
        <taxon>Eresidae</taxon>
        <taxon>Stegodyphus</taxon>
    </lineage>
</organism>
<keyword evidence="11 12" id="KW-0407">Ion channel</keyword>
<evidence type="ECO:0000256" key="1">
    <source>
        <dbReference type="ARBA" id="ARBA00004610"/>
    </source>
</evidence>
<feature type="non-terminal residue" evidence="13">
    <location>
        <position position="281"/>
    </location>
</feature>
<dbReference type="GO" id="GO:0005886">
    <property type="term" value="C:plasma membrane"/>
    <property type="evidence" value="ECO:0007669"/>
    <property type="project" value="UniProtKB-SubCell"/>
</dbReference>
<dbReference type="PANTHER" id="PTHR11893:SF36">
    <property type="entry name" value="INNEXIN-5"/>
    <property type="match status" value="1"/>
</dbReference>
<keyword evidence="14" id="KW-1185">Reference proteome</keyword>
<comment type="subcellular location">
    <subcellularLocation>
        <location evidence="1">Cell junction</location>
        <location evidence="1">Gap junction</location>
    </subcellularLocation>
    <subcellularLocation>
        <location evidence="2 12">Cell membrane</location>
        <topology evidence="2 12">Multi-pass membrane protein</topology>
    </subcellularLocation>
</comment>
<accession>A0A087TIQ4</accession>
<comment type="function">
    <text evidence="12">Structural component of the gap junctions.</text>
</comment>
<dbReference type="EMBL" id="KK115395">
    <property type="protein sequence ID" value="KFM64993.1"/>
    <property type="molecule type" value="Genomic_DNA"/>
</dbReference>
<evidence type="ECO:0000256" key="8">
    <source>
        <dbReference type="ARBA" id="ARBA00022989"/>
    </source>
</evidence>
<evidence type="ECO:0000256" key="3">
    <source>
        <dbReference type="ARBA" id="ARBA00022448"/>
    </source>
</evidence>
<dbReference type="GO" id="GO:0034220">
    <property type="term" value="P:monoatomic ion transmembrane transport"/>
    <property type="evidence" value="ECO:0007669"/>
    <property type="project" value="UniProtKB-KW"/>
</dbReference>
<evidence type="ECO:0000256" key="12">
    <source>
        <dbReference type="RuleBase" id="RU010713"/>
    </source>
</evidence>
<evidence type="ECO:0000256" key="5">
    <source>
        <dbReference type="ARBA" id="ARBA00022692"/>
    </source>
</evidence>
<dbReference type="AlphaFoldDB" id="A0A087TIQ4"/>
<evidence type="ECO:0000256" key="11">
    <source>
        <dbReference type="ARBA" id="ARBA00023303"/>
    </source>
</evidence>
<gene>
    <name evidence="12" type="primary">inx</name>
    <name evidence="13" type="ORF">X975_18044</name>
</gene>
<evidence type="ECO:0000256" key="10">
    <source>
        <dbReference type="ARBA" id="ARBA00023136"/>
    </source>
</evidence>
<evidence type="ECO:0000256" key="4">
    <source>
        <dbReference type="ARBA" id="ARBA00022475"/>
    </source>
</evidence>
<dbReference type="PROSITE" id="PS51013">
    <property type="entry name" value="PANNEXIN"/>
    <property type="match status" value="1"/>
</dbReference>
<keyword evidence="8 12" id="KW-1133">Transmembrane helix</keyword>
<dbReference type="GO" id="GO:0005921">
    <property type="term" value="C:gap junction"/>
    <property type="evidence" value="ECO:0007669"/>
    <property type="project" value="UniProtKB-SubCell"/>
</dbReference>
<evidence type="ECO:0000256" key="6">
    <source>
        <dbReference type="ARBA" id="ARBA00022868"/>
    </source>
</evidence>
<evidence type="ECO:0000313" key="13">
    <source>
        <dbReference type="EMBL" id="KFM64993.1"/>
    </source>
</evidence>
<evidence type="ECO:0000256" key="9">
    <source>
        <dbReference type="ARBA" id="ARBA00023065"/>
    </source>
</evidence>
<dbReference type="OrthoDB" id="5867527at2759"/>
<evidence type="ECO:0000256" key="7">
    <source>
        <dbReference type="ARBA" id="ARBA00022949"/>
    </source>
</evidence>